<dbReference type="Gene3D" id="1.10.238.260">
    <property type="match status" value="1"/>
</dbReference>
<reference evidence="9 10" key="1">
    <citation type="submission" date="2017-08" db="EMBL/GenBank/DDBJ databases">
        <title>Mesorhizobium wenxinae sp. nov., a novel rhizobial species isolated from root nodules of chickpea (Cicer arietinum L.).</title>
        <authorList>
            <person name="Zhang J."/>
        </authorList>
    </citation>
    <scope>NUCLEOTIDE SEQUENCE [LARGE SCALE GENOMIC DNA]</scope>
    <source>
        <strain evidence="9 10">SDW018</strain>
    </source>
</reference>
<dbReference type="GO" id="GO:0004410">
    <property type="term" value="F:homocitrate synthase activity"/>
    <property type="evidence" value="ECO:0007669"/>
    <property type="project" value="UniProtKB-EC"/>
</dbReference>
<dbReference type="InterPro" id="IPR013785">
    <property type="entry name" value="Aldolase_TIM"/>
</dbReference>
<dbReference type="EMBL" id="NPKJ01000057">
    <property type="protein sequence ID" value="PAQ07655.1"/>
    <property type="molecule type" value="Genomic_DNA"/>
</dbReference>
<dbReference type="Gene3D" id="2.40.128.130">
    <property type="entry name" value="Autotransporter beta-domain"/>
    <property type="match status" value="1"/>
</dbReference>
<name>A0A271LJW8_9HYPH</name>
<dbReference type="AlphaFoldDB" id="A0A271LJW8"/>
<comment type="similarity">
    <text evidence="2 7">Belongs to the alpha-IPM synthase/homocitrate synthase family.</text>
</comment>
<dbReference type="Pfam" id="PF00682">
    <property type="entry name" value="HMGL-like"/>
    <property type="match status" value="1"/>
</dbReference>
<evidence type="ECO:0000313" key="10">
    <source>
        <dbReference type="Proteomes" id="UP000216442"/>
    </source>
</evidence>
<evidence type="ECO:0000256" key="2">
    <source>
        <dbReference type="ARBA" id="ARBA00006154"/>
    </source>
</evidence>
<keyword evidence="10" id="KW-1185">Reference proteome</keyword>
<dbReference type="InterPro" id="IPR005546">
    <property type="entry name" value="Autotransporte_beta"/>
</dbReference>
<evidence type="ECO:0000259" key="8">
    <source>
        <dbReference type="PROSITE" id="PS50991"/>
    </source>
</evidence>
<evidence type="ECO:0000256" key="4">
    <source>
        <dbReference type="ARBA" id="ARBA00020735"/>
    </source>
</evidence>
<feature type="domain" description="Pyruvate carboxyltransferase" evidence="8">
    <location>
        <begin position="157"/>
        <end position="408"/>
    </location>
</feature>
<dbReference type="RefSeq" id="WP_095494238.1">
    <property type="nucleotide sequence ID" value="NZ_NPKJ01000057.1"/>
</dbReference>
<dbReference type="Pfam" id="PF22617">
    <property type="entry name" value="HCS_D2"/>
    <property type="match status" value="1"/>
</dbReference>
<dbReference type="EC" id="2.3.3.14" evidence="3"/>
<dbReference type="PROSITE" id="PS00815">
    <property type="entry name" value="AIPM_HOMOCIT_SYNTH_1"/>
    <property type="match status" value="1"/>
</dbReference>
<evidence type="ECO:0000256" key="6">
    <source>
        <dbReference type="ARBA" id="ARBA00048019"/>
    </source>
</evidence>
<dbReference type="PROSITE" id="PS50991">
    <property type="entry name" value="PYR_CT"/>
    <property type="match status" value="1"/>
</dbReference>
<comment type="function">
    <text evidence="1">This protein is a Fe-Mo-cofactor biosynthetic component.</text>
</comment>
<sequence length="533" mass="57843">MFTGIDAALADNWRLGLLVGYANSSISSAASAASAEADSYQFGLYGGARFDALGPSFGAIYAHHVIETSRTTPLAGANEISHSTPVHAPSPGKPSDVRQPCRFCEIRDTALWLPLSLKPLHNPQNIFSDAISAPLARLLQFLRRESRREPEMIKHAVVLEDTTLRDGEQTPGSAFSKQQKLEIFSMLLRLGVKFIEPGIPAMGGDEVATLMEMLERKDEALLVGWNRGVREDIERTIDLGFAAVHIGLPTSNKHLAGCLGRDRQWLIQQATDLIKFAKDKGVFVSISAEDVGRTELPFLQEYAVAVTEAGANRLRLSDTIGIMTPEKYAARVRAVRKVSPIPTQCHCHNDFGLSIANTLAGLEAGATYFHVCINGIGERAGMPDLAQMTMALKKLYDIDLGLDTTMLTEVAHLVSTATKQPLPVWQPIVGNNVFAHESGIHAKGMLKDAETFEPLQPEEVGGTRRYVVGKHSGRSVIKHVLEAEGVHVVNAALAPCLEMVRAESVKIGGEIRSGRLKEIYKKAVHDVGPQAAA</sequence>
<dbReference type="InterPro" id="IPR054691">
    <property type="entry name" value="LeuA/HCS_post-cat"/>
</dbReference>
<organism evidence="9 10">
    <name type="scientific">Mesorhizobium temperatum</name>
    <dbReference type="NCBI Taxonomy" id="241416"/>
    <lineage>
        <taxon>Bacteria</taxon>
        <taxon>Pseudomonadati</taxon>
        <taxon>Pseudomonadota</taxon>
        <taxon>Alphaproteobacteria</taxon>
        <taxon>Hyphomicrobiales</taxon>
        <taxon>Phyllobacteriaceae</taxon>
        <taxon>Mesorhizobium</taxon>
    </lineage>
</organism>
<proteinExistence type="inferred from homology"/>
<dbReference type="SUPFAM" id="SSF103515">
    <property type="entry name" value="Autotransporter"/>
    <property type="match status" value="1"/>
</dbReference>
<evidence type="ECO:0000256" key="7">
    <source>
        <dbReference type="RuleBase" id="RU003523"/>
    </source>
</evidence>
<dbReference type="InterPro" id="IPR036709">
    <property type="entry name" value="Autotransporte_beta_dom_sf"/>
</dbReference>
<gene>
    <name evidence="9" type="ORF">CIT26_20245</name>
</gene>
<accession>A0A271LJW8</accession>
<dbReference type="GO" id="GO:0019867">
    <property type="term" value="C:outer membrane"/>
    <property type="evidence" value="ECO:0007669"/>
    <property type="project" value="InterPro"/>
</dbReference>
<protein>
    <recommendedName>
        <fullName evidence="4">Homocitrate synthase</fullName>
        <ecNumber evidence="3">2.3.3.14</ecNumber>
    </recommendedName>
</protein>
<dbReference type="Proteomes" id="UP000216442">
    <property type="component" value="Unassembled WGS sequence"/>
</dbReference>
<dbReference type="SUPFAM" id="SSF51569">
    <property type="entry name" value="Aldolase"/>
    <property type="match status" value="1"/>
</dbReference>
<comment type="catalytic activity">
    <reaction evidence="6">
        <text>acetyl-CoA + 2-oxoglutarate + H2O = (2R)-homocitrate + CoA + H(+)</text>
        <dbReference type="Rhea" id="RHEA:12929"/>
        <dbReference type="ChEBI" id="CHEBI:15377"/>
        <dbReference type="ChEBI" id="CHEBI:15378"/>
        <dbReference type="ChEBI" id="CHEBI:16810"/>
        <dbReference type="ChEBI" id="CHEBI:57287"/>
        <dbReference type="ChEBI" id="CHEBI:57288"/>
        <dbReference type="ChEBI" id="CHEBI:58884"/>
        <dbReference type="EC" id="2.3.3.14"/>
    </reaction>
</comment>
<dbReference type="PANTHER" id="PTHR42880">
    <property type="entry name" value="HOMOCITRATE SYNTHASE"/>
    <property type="match status" value="1"/>
</dbReference>
<dbReference type="OrthoDB" id="9803573at2"/>
<dbReference type="InterPro" id="IPR006315">
    <property type="entry name" value="OM_autotransptr_brl_dom"/>
</dbReference>
<evidence type="ECO:0000256" key="1">
    <source>
        <dbReference type="ARBA" id="ARBA00003050"/>
    </source>
</evidence>
<evidence type="ECO:0000256" key="5">
    <source>
        <dbReference type="ARBA" id="ARBA00022679"/>
    </source>
</evidence>
<evidence type="ECO:0000313" key="9">
    <source>
        <dbReference type="EMBL" id="PAQ07655.1"/>
    </source>
</evidence>
<comment type="caution">
    <text evidence="9">The sequence shown here is derived from an EMBL/GenBank/DDBJ whole genome shotgun (WGS) entry which is preliminary data.</text>
</comment>
<dbReference type="Pfam" id="PF03797">
    <property type="entry name" value="Autotransporter"/>
    <property type="match status" value="1"/>
</dbReference>
<dbReference type="NCBIfam" id="TIGR01414">
    <property type="entry name" value="autotrans_barl"/>
    <property type="match status" value="1"/>
</dbReference>
<dbReference type="Gene3D" id="3.20.20.70">
    <property type="entry name" value="Aldolase class I"/>
    <property type="match status" value="1"/>
</dbReference>
<dbReference type="GO" id="GO:0019752">
    <property type="term" value="P:carboxylic acid metabolic process"/>
    <property type="evidence" value="ECO:0007669"/>
    <property type="project" value="InterPro"/>
</dbReference>
<dbReference type="InterPro" id="IPR000891">
    <property type="entry name" value="PYR_CT"/>
</dbReference>
<dbReference type="InterPro" id="IPR002034">
    <property type="entry name" value="AIPM/Hcit_synth_CS"/>
</dbReference>
<keyword evidence="5 7" id="KW-0808">Transferase</keyword>
<evidence type="ECO:0000256" key="3">
    <source>
        <dbReference type="ARBA" id="ARBA00012974"/>
    </source>
</evidence>
<dbReference type="PANTHER" id="PTHR42880:SF1">
    <property type="entry name" value="ISOPROPYLMALATE_HOMOCITRATE_CITRAMALATE SYNTHASE FAMILY PROTEIN"/>
    <property type="match status" value="1"/>
</dbReference>